<keyword evidence="1 4" id="KW-0547">Nucleotide-binding</keyword>
<keyword evidence="2 4" id="KW-0067">ATP-binding</keyword>
<feature type="repeat" description="TPR" evidence="3">
    <location>
        <begin position="855"/>
        <end position="888"/>
    </location>
</feature>
<evidence type="ECO:0000259" key="6">
    <source>
        <dbReference type="PROSITE" id="PS50011"/>
    </source>
</evidence>
<dbReference type="EMBL" id="MU003697">
    <property type="protein sequence ID" value="KAF2812457.1"/>
    <property type="molecule type" value="Genomic_DNA"/>
</dbReference>
<keyword evidence="3" id="KW-0802">TPR repeat</keyword>
<evidence type="ECO:0000256" key="5">
    <source>
        <dbReference type="SAM" id="Coils"/>
    </source>
</evidence>
<proteinExistence type="predicted"/>
<dbReference type="PANTHER" id="PTHR46082:SF6">
    <property type="entry name" value="AAA+ ATPASE DOMAIN-CONTAINING PROTEIN-RELATED"/>
    <property type="match status" value="1"/>
</dbReference>
<keyword evidence="8" id="KW-1185">Reference proteome</keyword>
<evidence type="ECO:0000313" key="8">
    <source>
        <dbReference type="Proteomes" id="UP000504636"/>
    </source>
</evidence>
<keyword evidence="5" id="KW-0175">Coiled coil</keyword>
<dbReference type="InterPro" id="IPR053137">
    <property type="entry name" value="NLR-like"/>
</dbReference>
<gene>
    <name evidence="7 9" type="ORF">BDZ99DRAFT_518297</name>
</gene>
<dbReference type="SMART" id="SM00220">
    <property type="entry name" value="S_TKc"/>
    <property type="match status" value="1"/>
</dbReference>
<dbReference type="InterPro" id="IPR011009">
    <property type="entry name" value="Kinase-like_dom_sf"/>
</dbReference>
<evidence type="ECO:0000256" key="4">
    <source>
        <dbReference type="PROSITE-ProRule" id="PRU10141"/>
    </source>
</evidence>
<dbReference type="PROSITE" id="PS50005">
    <property type="entry name" value="TPR"/>
    <property type="match status" value="1"/>
</dbReference>
<accession>A0A6A6YX21</accession>
<dbReference type="InterPro" id="IPR017441">
    <property type="entry name" value="Protein_kinase_ATP_BS"/>
</dbReference>
<reference evidence="9" key="3">
    <citation type="submission" date="2025-04" db="UniProtKB">
        <authorList>
            <consortium name="RefSeq"/>
        </authorList>
    </citation>
    <scope>IDENTIFICATION</scope>
    <source>
        <strain evidence="9">CBS 304.34</strain>
    </source>
</reference>
<feature type="binding site" evidence="4">
    <location>
        <position position="78"/>
    </location>
    <ligand>
        <name>ATP</name>
        <dbReference type="ChEBI" id="CHEBI:30616"/>
    </ligand>
</feature>
<dbReference type="Gene3D" id="1.25.40.10">
    <property type="entry name" value="Tetratricopeptide repeat domain"/>
    <property type="match status" value="4"/>
</dbReference>
<dbReference type="Proteomes" id="UP000504636">
    <property type="component" value="Unplaced"/>
</dbReference>
<feature type="coiled-coil region" evidence="5">
    <location>
        <begin position="977"/>
        <end position="1004"/>
    </location>
</feature>
<dbReference type="Gene3D" id="1.10.510.10">
    <property type="entry name" value="Transferase(Phosphotransferase) domain 1"/>
    <property type="match status" value="1"/>
</dbReference>
<dbReference type="SUPFAM" id="SSF56112">
    <property type="entry name" value="Protein kinase-like (PK-like)"/>
    <property type="match status" value="1"/>
</dbReference>
<dbReference type="SUPFAM" id="SSF48452">
    <property type="entry name" value="TPR-like"/>
    <property type="match status" value="4"/>
</dbReference>
<dbReference type="InterPro" id="IPR011990">
    <property type="entry name" value="TPR-like_helical_dom_sf"/>
</dbReference>
<dbReference type="Pfam" id="PF00069">
    <property type="entry name" value="Pkinase"/>
    <property type="match status" value="1"/>
</dbReference>
<dbReference type="GeneID" id="54466170"/>
<evidence type="ECO:0000313" key="9">
    <source>
        <dbReference type="RefSeq" id="XP_033579421.1"/>
    </source>
</evidence>
<dbReference type="OrthoDB" id="5986190at2759"/>
<dbReference type="PROSITE" id="PS00108">
    <property type="entry name" value="PROTEIN_KINASE_ST"/>
    <property type="match status" value="1"/>
</dbReference>
<dbReference type="PANTHER" id="PTHR46082">
    <property type="entry name" value="ATP/GTP-BINDING PROTEIN-RELATED"/>
    <property type="match status" value="1"/>
</dbReference>
<dbReference type="SMART" id="SM00028">
    <property type="entry name" value="TPR"/>
    <property type="match status" value="8"/>
</dbReference>
<dbReference type="AlphaFoldDB" id="A0A6A6YX21"/>
<feature type="domain" description="Protein kinase" evidence="6">
    <location>
        <begin position="50"/>
        <end position="363"/>
    </location>
</feature>
<dbReference type="Pfam" id="PF13424">
    <property type="entry name" value="TPR_12"/>
    <property type="match status" value="3"/>
</dbReference>
<name>A0A6A6YX21_9PEZI</name>
<dbReference type="Pfam" id="PF13374">
    <property type="entry name" value="TPR_10"/>
    <property type="match status" value="3"/>
</dbReference>
<dbReference type="InterPro" id="IPR019734">
    <property type="entry name" value="TPR_rpt"/>
</dbReference>
<sequence length="1265" mass="140931">MPTLKMPRAARRPGAAASQQTRLLTESASLVDFLNAVQQNGISFLPVSWHKGLGILGRGLSGGIQQSTADVATVLAFKEGIPSKHERDTEQDQDWYSLVTEITVLQHKSIRENPYITDLIGVSFYVEPNAGTEKRAWPLLVTSKVNRGDLSTMLTNEQQGLLTENMRMQLFAEIAEAVYTLHACGVSHGDIKPDNFLIEESDEREINCLLIDFGSSTIRGQERLPTTNEPWNAPELEDASRSLGFEELAQTDIFSLGLVCFHLLLPLETLENANLCLIRRPAQSDVHWVQFIQQMKKLKEVEVGQTLSVRMLDTIKKSDVSTEQKDILRNIVVSTIQPQSGGRTIPWADILPHIEKHLSHSFNDNPNTLVNPPPLTCSSIALDLSKHSVFDLAAALGELDDTDYVLRANITQDLAYKAKCSACDACKLQYAFHVTVCHTIGFGCSQDTEISRQWLVKSGKTQEDVDLAVQRISTAYQITGRVARSAYQISRRLPDAEKSLKEEIEGRTRVFGETSCCLARLQLELSLVLKAQNRLADAERFQREAANILTQRFGERHPSSLLAKITLADTLADQGWLRKAGDLHRHVQPILKDVLGAEHPETATALQIMATTLTNLGEYIEAKTILREVVSIRNKVLTPAHPSTVNAELSLVSVLRAQGSLNQALDLMKSIDDKLANMLAGDDLTKAQLCISQAFLYREMRLLDRATTTITEALTAINRLKLPGDDRLRLTALQMLATIHGAGQEWDKEEAVLCQVLDAINSPDEKNREWSITKCLLAENLLSQHRLDEASAVADKVMASSGRSVAEDPENYVACAEVLATVLSYQGQTEEAEKILRSLLESCEAKFGEDNYLTLDVAYSLGVFFANQGAYDKAQQLYERVLRHLRNASGLGKDAIKVGRLLAIAYSEQGNFEKAKQQCEEAAVWAKDAVGEKHIEALAVYNVLAATYTQMGRYSDAEESFTRVEKQSQGSDLEIFVKENMSELRQQQGRLEEATDLMAEAHRLMTLMYGKSHPNLIKMKGNILAGALSQAEPLTDELEREVLENLQLKKEILGAVHPSTIKTMGDLAYAYGQRGRLEDSEKLFEEIWELGGVEVVQSPQRYATLLGRRAEVYFRTGRFEKAEELERKSLAVRQHIFRDDHRAVLVSMANLASTLNAQEKYTEAEIYLRRILIVREGLLVTDTQSIFSLLKSRVSLAAVLFFQKKLQESFQLYLGAVEAAERVGLPATIVDIWKADLENVLQDMTEQEVTQQGVAEGVAEPETTN</sequence>
<protein>
    <submittedName>
        <fullName evidence="7 9">TPR-like protein</fullName>
    </submittedName>
</protein>
<evidence type="ECO:0000256" key="3">
    <source>
        <dbReference type="PROSITE-ProRule" id="PRU00339"/>
    </source>
</evidence>
<reference evidence="9" key="2">
    <citation type="submission" date="2020-04" db="EMBL/GenBank/DDBJ databases">
        <authorList>
            <consortium name="NCBI Genome Project"/>
        </authorList>
    </citation>
    <scope>NUCLEOTIDE SEQUENCE</scope>
    <source>
        <strain evidence="9">CBS 304.34</strain>
    </source>
</reference>
<dbReference type="GO" id="GO:0004672">
    <property type="term" value="F:protein kinase activity"/>
    <property type="evidence" value="ECO:0007669"/>
    <property type="project" value="InterPro"/>
</dbReference>
<dbReference type="CDD" id="cd00180">
    <property type="entry name" value="PKc"/>
    <property type="match status" value="1"/>
</dbReference>
<dbReference type="GO" id="GO:0005524">
    <property type="term" value="F:ATP binding"/>
    <property type="evidence" value="ECO:0007669"/>
    <property type="project" value="UniProtKB-UniRule"/>
</dbReference>
<dbReference type="PROSITE" id="PS00107">
    <property type="entry name" value="PROTEIN_KINASE_ATP"/>
    <property type="match status" value="1"/>
</dbReference>
<evidence type="ECO:0000313" key="7">
    <source>
        <dbReference type="EMBL" id="KAF2812457.1"/>
    </source>
</evidence>
<evidence type="ECO:0000256" key="1">
    <source>
        <dbReference type="ARBA" id="ARBA00022741"/>
    </source>
</evidence>
<dbReference type="InterPro" id="IPR000719">
    <property type="entry name" value="Prot_kinase_dom"/>
</dbReference>
<evidence type="ECO:0000256" key="2">
    <source>
        <dbReference type="ARBA" id="ARBA00022840"/>
    </source>
</evidence>
<organism evidence="7">
    <name type="scientific">Mytilinidion resinicola</name>
    <dbReference type="NCBI Taxonomy" id="574789"/>
    <lineage>
        <taxon>Eukaryota</taxon>
        <taxon>Fungi</taxon>
        <taxon>Dikarya</taxon>
        <taxon>Ascomycota</taxon>
        <taxon>Pezizomycotina</taxon>
        <taxon>Dothideomycetes</taxon>
        <taxon>Pleosporomycetidae</taxon>
        <taxon>Mytilinidiales</taxon>
        <taxon>Mytilinidiaceae</taxon>
        <taxon>Mytilinidion</taxon>
    </lineage>
</organism>
<dbReference type="RefSeq" id="XP_033579421.1">
    <property type="nucleotide sequence ID" value="XM_033725277.1"/>
</dbReference>
<reference evidence="7 9" key="1">
    <citation type="journal article" date="2020" name="Stud. Mycol.">
        <title>101 Dothideomycetes genomes: a test case for predicting lifestyles and emergence of pathogens.</title>
        <authorList>
            <person name="Haridas S."/>
            <person name="Albert R."/>
            <person name="Binder M."/>
            <person name="Bloem J."/>
            <person name="Labutti K."/>
            <person name="Salamov A."/>
            <person name="Andreopoulos B."/>
            <person name="Baker S."/>
            <person name="Barry K."/>
            <person name="Bills G."/>
            <person name="Bluhm B."/>
            <person name="Cannon C."/>
            <person name="Castanera R."/>
            <person name="Culley D."/>
            <person name="Daum C."/>
            <person name="Ezra D."/>
            <person name="Gonzalez J."/>
            <person name="Henrissat B."/>
            <person name="Kuo A."/>
            <person name="Liang C."/>
            <person name="Lipzen A."/>
            <person name="Lutzoni F."/>
            <person name="Magnuson J."/>
            <person name="Mondo S."/>
            <person name="Nolan M."/>
            <person name="Ohm R."/>
            <person name="Pangilinan J."/>
            <person name="Park H.-J."/>
            <person name="Ramirez L."/>
            <person name="Alfaro M."/>
            <person name="Sun H."/>
            <person name="Tritt A."/>
            <person name="Yoshinaga Y."/>
            <person name="Zwiers L.-H."/>
            <person name="Turgeon B."/>
            <person name="Goodwin S."/>
            <person name="Spatafora J."/>
            <person name="Crous P."/>
            <person name="Grigoriev I."/>
        </authorList>
    </citation>
    <scope>NUCLEOTIDE SEQUENCE</scope>
    <source>
        <strain evidence="7 9">CBS 304.34</strain>
    </source>
</reference>
<dbReference type="PROSITE" id="PS50011">
    <property type="entry name" value="PROTEIN_KINASE_DOM"/>
    <property type="match status" value="1"/>
</dbReference>
<dbReference type="InterPro" id="IPR008271">
    <property type="entry name" value="Ser/Thr_kinase_AS"/>
</dbReference>